<dbReference type="KEGG" id="vg:65071799"/>
<dbReference type="RefSeq" id="YP_010082800.1">
    <property type="nucleotide sequence ID" value="NC_055034.1"/>
</dbReference>
<organism evidence="2 3">
    <name type="scientific">Arthrobacter phage Wheelbite</name>
    <dbReference type="NCBI Taxonomy" id="2015873"/>
    <lineage>
        <taxon>Viruses</taxon>
        <taxon>Duplodnaviria</taxon>
        <taxon>Heunggongvirae</taxon>
        <taxon>Uroviricota</taxon>
        <taxon>Caudoviricetes</taxon>
        <taxon>Laroyevirus</taxon>
        <taxon>Laroyevirus wheelbite</taxon>
    </lineage>
</organism>
<dbReference type="InterPro" id="IPR009288">
    <property type="entry name" value="AIG2-like_dom"/>
</dbReference>
<dbReference type="InterPro" id="IPR013024">
    <property type="entry name" value="GGCT-like"/>
</dbReference>
<gene>
    <name evidence="2" type="primary">92</name>
    <name evidence="2" type="ORF">SEA_WHEELBITE_92</name>
</gene>
<dbReference type="Gene3D" id="3.10.490.10">
    <property type="entry name" value="Gamma-glutamyl cyclotransferase-like"/>
    <property type="match status" value="1"/>
</dbReference>
<dbReference type="Proteomes" id="UP000225544">
    <property type="component" value="Segment"/>
</dbReference>
<dbReference type="EMBL" id="MF140434">
    <property type="protein sequence ID" value="ASR84178.1"/>
    <property type="molecule type" value="Genomic_DNA"/>
</dbReference>
<protein>
    <recommendedName>
        <fullName evidence="1">Gamma-glutamylcyclotransferase AIG2-like domain-containing protein</fullName>
    </recommendedName>
</protein>
<evidence type="ECO:0000313" key="3">
    <source>
        <dbReference type="Proteomes" id="UP000225544"/>
    </source>
</evidence>
<name>A0A222ZI88_9CAUD</name>
<evidence type="ECO:0000313" key="2">
    <source>
        <dbReference type="EMBL" id="ASR84178.1"/>
    </source>
</evidence>
<reference evidence="3" key="1">
    <citation type="submission" date="2017-05" db="EMBL/GenBank/DDBJ databases">
        <authorList>
            <person name="Aguayo I.A."/>
            <person name="Haubrich L.A."/>
            <person name="Lawand A."/>
            <person name="Nayek S."/>
            <person name="Syed N."/>
            <person name="Wagner P.E."/>
            <person name="Donegan-Quick R."/>
            <person name="Kim T."/>
            <person name="Visi D.K."/>
            <person name="Allen M.S."/>
            <person name="Hughes L.E."/>
            <person name="Stoner T.H."/>
            <person name="Garlena R.A."/>
            <person name="Russell D.A."/>
            <person name="Pope W.H."/>
            <person name="Jacobs-Sera D."/>
            <person name="Hatfull G.F."/>
        </authorList>
    </citation>
    <scope>NUCLEOTIDE SEQUENCE [LARGE SCALE GENOMIC DNA]</scope>
</reference>
<dbReference type="SUPFAM" id="SSF110857">
    <property type="entry name" value="Gamma-glutamyl cyclotransferase-like"/>
    <property type="match status" value="1"/>
</dbReference>
<feature type="domain" description="Gamma-glutamylcyclotransferase AIG2-like" evidence="1">
    <location>
        <begin position="9"/>
        <end position="131"/>
    </location>
</feature>
<evidence type="ECO:0000259" key="1">
    <source>
        <dbReference type="Pfam" id="PF06094"/>
    </source>
</evidence>
<accession>A0A222ZI88</accession>
<dbReference type="InterPro" id="IPR036568">
    <property type="entry name" value="GGCT-like_sf"/>
</dbReference>
<dbReference type="CDD" id="cd06661">
    <property type="entry name" value="GGCT_like"/>
    <property type="match status" value="1"/>
</dbReference>
<dbReference type="Pfam" id="PF06094">
    <property type="entry name" value="GGACT"/>
    <property type="match status" value="1"/>
</dbReference>
<sequence length="150" mass="16938">MTEPKFIPVFTYGTLRTGQYNAKLLAGGVESAFDATVKGFTLYANTSDSYPYLVKDEQATAPVKGTLYLLKSEHPAFVKADRMELGAGYNREIVKVDVADKRGEVHEIDAICWTWNRPQWLGARIPDGDWIAYAETHSPVFFRADSRNWK</sequence>
<proteinExistence type="predicted"/>
<keyword evidence="3" id="KW-1185">Reference proteome</keyword>
<dbReference type="GeneID" id="65071799"/>